<evidence type="ECO:0000256" key="4">
    <source>
        <dbReference type="PIRSR" id="PIRSR036894-2"/>
    </source>
</evidence>
<keyword evidence="5" id="KW-0413">Isomerase</keyword>
<dbReference type="CDD" id="cd07010">
    <property type="entry name" value="cupin_PMI_type_I_N_bac"/>
    <property type="match status" value="1"/>
</dbReference>
<proteinExistence type="predicted"/>
<dbReference type="PANTHER" id="PTHR42742">
    <property type="entry name" value="TRANSCRIPTIONAL REPRESSOR MPRA"/>
    <property type="match status" value="1"/>
</dbReference>
<keyword evidence="6" id="KW-1185">Reference proteome</keyword>
<dbReference type="SUPFAM" id="SSF51182">
    <property type="entry name" value="RmlC-like cupins"/>
    <property type="match status" value="1"/>
</dbReference>
<dbReference type="InterPro" id="IPR011051">
    <property type="entry name" value="RmlC_Cupin_sf"/>
</dbReference>
<protein>
    <submittedName>
        <fullName evidence="5">Mannose-6-phosphate isomerase</fullName>
    </submittedName>
</protein>
<dbReference type="GO" id="GO:0004476">
    <property type="term" value="F:mannose-6-phosphate isomerase activity"/>
    <property type="evidence" value="ECO:0007669"/>
    <property type="project" value="InterPro"/>
</dbReference>
<feature type="binding site" evidence="3">
    <location>
        <position position="77"/>
    </location>
    <ligand>
        <name>Zn(2+)</name>
        <dbReference type="ChEBI" id="CHEBI:29105"/>
    </ligand>
</feature>
<dbReference type="GO" id="GO:0005975">
    <property type="term" value="P:carbohydrate metabolic process"/>
    <property type="evidence" value="ECO:0007669"/>
    <property type="project" value="InterPro"/>
</dbReference>
<comment type="cofactor">
    <cofactor evidence="3">
        <name>Zn(2+)</name>
        <dbReference type="ChEBI" id="CHEBI:29105"/>
    </cofactor>
    <text evidence="3">Binds 1 zinc ion per subunit.</text>
</comment>
<dbReference type="AlphaFoldDB" id="A0A1N6HRG3"/>
<reference evidence="6" key="1">
    <citation type="submission" date="2016-11" db="EMBL/GenBank/DDBJ databases">
        <authorList>
            <person name="Varghese N."/>
            <person name="Submissions S."/>
        </authorList>
    </citation>
    <scope>NUCLEOTIDE SEQUENCE [LARGE SCALE GENOMIC DNA]</scope>
    <source>
        <strain evidence="6">DSM 22363</strain>
    </source>
</reference>
<accession>A0A1N6HRG3</accession>
<sequence>MKLRRKIVKKPWGQTALPEIFGGKQKEKTGEIWFQAPKGVTPALMTKYLFTSEKLSIQVHPDNRLARREGYPHGKDECWYVVDAEPEALLGLGLTKEVSRTKLHAAVACGQLEPLIDWKPVRAGDFYYVPAGTIHAIGPGITLIEVQQNVDLTYRLYDYGRPRELHLEQALEAATLKPYADDNHLAVDPGTTAQLREGRHFRLFHVAGTDVGTLGEAKAAEWQVVPLEGKTTVRDKLIAPGECGLCTKLSEIDLSQNQRCLIATTVK</sequence>
<dbReference type="Proteomes" id="UP000185192">
    <property type="component" value="Unassembled WGS sequence"/>
</dbReference>
<dbReference type="EMBL" id="FSQW01000002">
    <property type="protein sequence ID" value="SIO22351.1"/>
    <property type="molecule type" value="Genomic_DNA"/>
</dbReference>
<dbReference type="GO" id="GO:0046872">
    <property type="term" value="F:metal ion binding"/>
    <property type="evidence" value="ECO:0007669"/>
    <property type="project" value="UniProtKB-KW"/>
</dbReference>
<feature type="binding site" evidence="3">
    <location>
        <position position="60"/>
    </location>
    <ligand>
        <name>Zn(2+)</name>
        <dbReference type="ChEBI" id="CHEBI:29105"/>
    </ligand>
</feature>
<name>A0A1N6HRG3_9SPHN</name>
<evidence type="ECO:0000256" key="3">
    <source>
        <dbReference type="PIRSR" id="PIRSR036894-1"/>
    </source>
</evidence>
<dbReference type="InterPro" id="IPR014710">
    <property type="entry name" value="RmlC-like_jellyroll"/>
</dbReference>
<dbReference type="PANTHER" id="PTHR42742:SF3">
    <property type="entry name" value="FRUCTOKINASE"/>
    <property type="match status" value="1"/>
</dbReference>
<dbReference type="OrthoDB" id="9808275at2"/>
<feature type="binding site" evidence="3">
    <location>
        <position position="135"/>
    </location>
    <ligand>
        <name>Zn(2+)</name>
        <dbReference type="ChEBI" id="CHEBI:29105"/>
    </ligand>
</feature>
<keyword evidence="2 3" id="KW-0862">Zinc</keyword>
<evidence type="ECO:0000256" key="1">
    <source>
        <dbReference type="ARBA" id="ARBA00022723"/>
    </source>
</evidence>
<keyword evidence="1 3" id="KW-0479">Metal-binding</keyword>
<organism evidence="5 6">
    <name type="scientific">Parasphingorhabdus marina DSM 22363</name>
    <dbReference type="NCBI Taxonomy" id="1123272"/>
    <lineage>
        <taxon>Bacteria</taxon>
        <taxon>Pseudomonadati</taxon>
        <taxon>Pseudomonadota</taxon>
        <taxon>Alphaproteobacteria</taxon>
        <taxon>Sphingomonadales</taxon>
        <taxon>Sphingomonadaceae</taxon>
        <taxon>Parasphingorhabdus</taxon>
    </lineage>
</organism>
<dbReference type="PIRSF" id="PIRSF036894">
    <property type="entry name" value="PMI_Firm_short"/>
    <property type="match status" value="1"/>
</dbReference>
<evidence type="ECO:0000313" key="6">
    <source>
        <dbReference type="Proteomes" id="UP000185192"/>
    </source>
</evidence>
<evidence type="ECO:0000256" key="2">
    <source>
        <dbReference type="ARBA" id="ARBA00022833"/>
    </source>
</evidence>
<dbReference type="InterPro" id="IPR051804">
    <property type="entry name" value="Carb_Metab_Reg_Kinase/Isom"/>
</dbReference>
<dbReference type="Gene3D" id="2.60.120.10">
    <property type="entry name" value="Jelly Rolls"/>
    <property type="match status" value="1"/>
</dbReference>
<gene>
    <name evidence="5" type="ORF">SAMN02745824_3420</name>
</gene>
<dbReference type="STRING" id="1123272.SAMN02745824_3420"/>
<dbReference type="InterPro" id="IPR014628">
    <property type="entry name" value="Man6P_isomerase_Firm_short"/>
</dbReference>
<dbReference type="RefSeq" id="WP_074206280.1">
    <property type="nucleotide sequence ID" value="NZ_FSQW01000002.1"/>
</dbReference>
<evidence type="ECO:0000313" key="5">
    <source>
        <dbReference type="EMBL" id="SIO22351.1"/>
    </source>
</evidence>
<feature type="active site" evidence="4">
    <location>
        <position position="155"/>
    </location>
</feature>